<keyword evidence="8" id="KW-1185">Reference proteome</keyword>
<feature type="domain" description="Peptidase S9A N-terminal" evidence="6">
    <location>
        <begin position="40"/>
        <end position="451"/>
    </location>
</feature>
<dbReference type="Pfam" id="PF00326">
    <property type="entry name" value="Peptidase_S9"/>
    <property type="match status" value="1"/>
</dbReference>
<dbReference type="GO" id="GO:0004252">
    <property type="term" value="F:serine-type endopeptidase activity"/>
    <property type="evidence" value="ECO:0007669"/>
    <property type="project" value="InterPro"/>
</dbReference>
<dbReference type="RefSeq" id="WP_149436187.1">
    <property type="nucleotide sequence ID" value="NZ_VTPX01000008.1"/>
</dbReference>
<evidence type="ECO:0000259" key="6">
    <source>
        <dbReference type="Pfam" id="PF02897"/>
    </source>
</evidence>
<feature type="region of interest" description="Disordered" evidence="4">
    <location>
        <begin position="1"/>
        <end position="47"/>
    </location>
</feature>
<evidence type="ECO:0000256" key="4">
    <source>
        <dbReference type="SAM" id="MobiDB-lite"/>
    </source>
</evidence>
<feature type="domain" description="Peptidase S9 prolyl oligopeptidase catalytic" evidence="5">
    <location>
        <begin position="538"/>
        <end position="742"/>
    </location>
</feature>
<dbReference type="AlphaFoldDB" id="A0A640WAW8"/>
<reference evidence="7 8" key="1">
    <citation type="submission" date="2019-08" db="EMBL/GenBank/DDBJ databases">
        <title>Bioinformatics analysis of the strain L3 and L5.</title>
        <authorList>
            <person name="Li X."/>
        </authorList>
    </citation>
    <scope>NUCLEOTIDE SEQUENCE [LARGE SCALE GENOMIC DNA]</scope>
    <source>
        <strain evidence="7 8">L3</strain>
    </source>
</reference>
<dbReference type="Pfam" id="PF02897">
    <property type="entry name" value="Peptidase_S9_N"/>
    <property type="match status" value="1"/>
</dbReference>
<proteinExistence type="predicted"/>
<dbReference type="Proteomes" id="UP000466024">
    <property type="component" value="Unassembled WGS sequence"/>
</dbReference>
<dbReference type="PANTHER" id="PTHR42881">
    <property type="entry name" value="PROLYL ENDOPEPTIDASE"/>
    <property type="match status" value="1"/>
</dbReference>
<dbReference type="InterPro" id="IPR029058">
    <property type="entry name" value="AB_hydrolase_fold"/>
</dbReference>
<dbReference type="EMBL" id="VTPX01000008">
    <property type="protein sequence ID" value="KAA0017281.1"/>
    <property type="molecule type" value="Genomic_DNA"/>
</dbReference>
<evidence type="ECO:0000259" key="5">
    <source>
        <dbReference type="Pfam" id="PF00326"/>
    </source>
</evidence>
<evidence type="ECO:0000313" key="7">
    <source>
        <dbReference type="EMBL" id="KAA0017281.1"/>
    </source>
</evidence>
<dbReference type="SUPFAM" id="SSF53474">
    <property type="entry name" value="alpha/beta-Hydrolases"/>
    <property type="match status" value="1"/>
</dbReference>
<dbReference type="Gene3D" id="2.130.10.120">
    <property type="entry name" value="Prolyl oligopeptidase, N-terminal domain"/>
    <property type="match status" value="1"/>
</dbReference>
<protein>
    <submittedName>
        <fullName evidence="7">S9 family peptidase</fullName>
    </submittedName>
</protein>
<dbReference type="InterPro" id="IPR002470">
    <property type="entry name" value="Peptidase_S9A"/>
</dbReference>
<evidence type="ECO:0000256" key="2">
    <source>
        <dbReference type="ARBA" id="ARBA00022801"/>
    </source>
</evidence>
<evidence type="ECO:0000256" key="3">
    <source>
        <dbReference type="ARBA" id="ARBA00022825"/>
    </source>
</evidence>
<keyword evidence="2" id="KW-0378">Hydrolase</keyword>
<gene>
    <name evidence="7" type="ORF">F0A16_14895</name>
</gene>
<dbReference type="PANTHER" id="PTHR42881:SF13">
    <property type="entry name" value="PROLYL ENDOPEPTIDASE"/>
    <property type="match status" value="1"/>
</dbReference>
<organism evidence="7 8">
    <name type="scientific">Salinicola corii</name>
    <dbReference type="NCBI Taxonomy" id="2606937"/>
    <lineage>
        <taxon>Bacteria</taxon>
        <taxon>Pseudomonadati</taxon>
        <taxon>Pseudomonadota</taxon>
        <taxon>Gammaproteobacteria</taxon>
        <taxon>Oceanospirillales</taxon>
        <taxon>Halomonadaceae</taxon>
        <taxon>Salinicola</taxon>
    </lineage>
</organism>
<dbReference type="GO" id="GO:0005829">
    <property type="term" value="C:cytosol"/>
    <property type="evidence" value="ECO:0007669"/>
    <property type="project" value="TreeGrafter"/>
</dbReference>
<keyword evidence="3" id="KW-0720">Serine protease</keyword>
<sequence length="745" mass="83237">MHSFPAYRYQSATSDPASGGAGGGDRALVDHTDTDHADSDHTDNDPHRWLEAVDSSEALAWVADQNRRTLERFEDAEFETLQAGLREILDADDRIPFVVKRGEHYYNFWQDAEHPRGLWRRTTWESYRQARPAWEVLIDVDALNAAEGENWVWHGASCLEPETPEAPWERALVSLSRGGADADVTREFDLIDKRWVDDDGEAGFERPEAKGGMSWIDRDTVFVYTDFGADSLTSSGYPRYVKRWRRGQPMADATTLFEAGKRELMAIGFRDRTRGFERDFIHHALAFYEQRLIELLPDGEAFPIEVPLSAQAVVHRDWLLVHLRDDWTLGSESETAVSYPSGALLAIDYPAFKRGDRGFTVLFTPDAHRSLEGFEWTRHYLVLDVLEDVKHRLQVLTPGQGDAWAPQPIPGLPDAGEIGVAAVDDEESDELFVITTDYLTPTTLSRMDLAQCDPASSDERLETIKRAPSFFESQGMRVTQRFAVSQDGTRIPYFLVLPEGATSGHGDRPAQPLPTLLYGYGGFEISLTPHYIAGAGRSWLSRGGAYVVANIRGGGEYGPRWHRAALKGERHKAFEDFAAVAEDLVAAGITTPERLGIQGGSNGGLLVGNMITRYPDHFAAAVCEVPLLDMRRYHQLLAGASWMAEYGDPDSADWDDFLKDYSPYHNLREGVDYPAVLFTTSTRDDRVHPGHARKMMAKMAAMGAGDVYYFENTEGGHGGAADNAQRARLSALAWRFLWDRLGGAR</sequence>
<dbReference type="InterPro" id="IPR023302">
    <property type="entry name" value="Pept_S9A_N"/>
</dbReference>
<comment type="caution">
    <text evidence="7">The sequence shown here is derived from an EMBL/GenBank/DDBJ whole genome shotgun (WGS) entry which is preliminary data.</text>
</comment>
<dbReference type="InterPro" id="IPR001375">
    <property type="entry name" value="Peptidase_S9_cat"/>
</dbReference>
<accession>A0A640WAW8</accession>
<dbReference type="PRINTS" id="PR00862">
    <property type="entry name" value="PROLIGOPTASE"/>
</dbReference>
<name>A0A640WAW8_9GAMM</name>
<dbReference type="GO" id="GO:0070012">
    <property type="term" value="F:oligopeptidase activity"/>
    <property type="evidence" value="ECO:0007669"/>
    <property type="project" value="TreeGrafter"/>
</dbReference>
<dbReference type="GO" id="GO:0006508">
    <property type="term" value="P:proteolysis"/>
    <property type="evidence" value="ECO:0007669"/>
    <property type="project" value="UniProtKB-KW"/>
</dbReference>
<keyword evidence="1" id="KW-0645">Protease</keyword>
<feature type="compositionally biased region" description="Basic and acidic residues" evidence="4">
    <location>
        <begin position="27"/>
        <end position="47"/>
    </location>
</feature>
<evidence type="ECO:0000256" key="1">
    <source>
        <dbReference type="ARBA" id="ARBA00022670"/>
    </source>
</evidence>
<dbReference type="SUPFAM" id="SSF50993">
    <property type="entry name" value="Peptidase/esterase 'gauge' domain"/>
    <property type="match status" value="1"/>
</dbReference>
<evidence type="ECO:0000313" key="8">
    <source>
        <dbReference type="Proteomes" id="UP000466024"/>
    </source>
</evidence>
<dbReference type="InterPro" id="IPR051167">
    <property type="entry name" value="Prolyl_oligopep/macrocyclase"/>
</dbReference>
<dbReference type="Gene3D" id="3.40.50.1820">
    <property type="entry name" value="alpha/beta hydrolase"/>
    <property type="match status" value="1"/>
</dbReference>